<accession>A0ABP2DWL7</accession>
<gene>
    <name evidence="2" type="ORF">HMPREF0293_0873</name>
</gene>
<comment type="caution">
    <text evidence="2">The sequence shown here is derived from an EMBL/GenBank/DDBJ whole genome shotgun (WGS) entry which is preliminary data.</text>
</comment>
<evidence type="ECO:0000256" key="1">
    <source>
        <dbReference type="SAM" id="MobiDB-lite"/>
    </source>
</evidence>
<feature type="region of interest" description="Disordered" evidence="1">
    <location>
        <begin position="1"/>
        <end position="43"/>
    </location>
</feature>
<evidence type="ECO:0000313" key="3">
    <source>
        <dbReference type="Proteomes" id="UP000006237"/>
    </source>
</evidence>
<dbReference type="Proteomes" id="UP000006237">
    <property type="component" value="Unassembled WGS sequence"/>
</dbReference>
<reference evidence="2 3" key="1">
    <citation type="submission" date="2009-01" db="EMBL/GenBank/DDBJ databases">
        <authorList>
            <person name="Qin X."/>
            <person name="Bachman B."/>
            <person name="Battles P."/>
            <person name="Bell A."/>
            <person name="Bess C."/>
            <person name="Bickham C."/>
            <person name="Chaboub L."/>
            <person name="Chen D."/>
            <person name="Coyle M."/>
            <person name="Deiros D.R."/>
            <person name="Dinh H."/>
            <person name="Forbes L."/>
            <person name="Fowler G."/>
            <person name="Francisco L."/>
            <person name="Fu Q."/>
            <person name="Gubbala S."/>
            <person name="Hale W."/>
            <person name="Han Y."/>
            <person name="Hemphill L."/>
            <person name="Highlander S.K."/>
            <person name="Hirani K."/>
            <person name="Hogues M."/>
            <person name="Jackson L."/>
            <person name="Jakkamsetti A."/>
            <person name="Javaid M."/>
            <person name="Jiang H."/>
            <person name="Korchina V."/>
            <person name="Kovar C."/>
            <person name="Lara F."/>
            <person name="Lee S."/>
            <person name="Mata R."/>
            <person name="Mathew T."/>
            <person name="Moen C."/>
            <person name="Morales K."/>
            <person name="Munidasa M."/>
            <person name="Nazareth L."/>
            <person name="Ngo R."/>
            <person name="Nguyen L."/>
            <person name="Okwuonu G."/>
            <person name="Ongeri F."/>
            <person name="Patil S."/>
            <person name="Petrosino J."/>
            <person name="Pham C."/>
            <person name="Pham P."/>
            <person name="Pu L.-L."/>
            <person name="Puazo M."/>
            <person name="Raj R."/>
            <person name="Reid J."/>
            <person name="Rouhana J."/>
            <person name="Saada N."/>
            <person name="Shang Y."/>
            <person name="Simmons D."/>
            <person name="Thornton R."/>
            <person name="Warren J."/>
            <person name="Weissenberger G."/>
            <person name="Zhang J."/>
            <person name="Zhang L."/>
            <person name="Zhou C."/>
            <person name="Zhu D."/>
            <person name="Muzny D."/>
            <person name="Worley K."/>
            <person name="Gibbs R."/>
        </authorList>
    </citation>
    <scope>NUCLEOTIDE SEQUENCE [LARGE SCALE GENOMIC DNA]</scope>
    <source>
        <strain evidence="2 3">ATCC 51866</strain>
    </source>
</reference>
<protein>
    <submittedName>
        <fullName evidence="2">Uncharacterized protein</fullName>
    </submittedName>
</protein>
<sequence length="43" mass="4795">MEQDRKKTEDSYERIQADDAVDGELVDPETPITYGDVQPVIGA</sequence>
<dbReference type="EMBL" id="ACHF01000025">
    <property type="protein sequence ID" value="EEI63624.1"/>
    <property type="molecule type" value="Genomic_DNA"/>
</dbReference>
<keyword evidence="3" id="KW-1185">Reference proteome</keyword>
<name>A0ABP2DWL7_9CORY</name>
<proteinExistence type="predicted"/>
<feature type="compositionally biased region" description="Basic and acidic residues" evidence="1">
    <location>
        <begin position="1"/>
        <end position="17"/>
    </location>
</feature>
<organism evidence="2 3">
    <name type="scientific">Corynebacterium glucuronolyticum ATCC 51866</name>
    <dbReference type="NCBI Taxonomy" id="548478"/>
    <lineage>
        <taxon>Bacteria</taxon>
        <taxon>Bacillati</taxon>
        <taxon>Actinomycetota</taxon>
        <taxon>Actinomycetes</taxon>
        <taxon>Mycobacteriales</taxon>
        <taxon>Corynebacteriaceae</taxon>
        <taxon>Corynebacterium</taxon>
    </lineage>
</organism>
<evidence type="ECO:0000313" key="2">
    <source>
        <dbReference type="EMBL" id="EEI63624.1"/>
    </source>
</evidence>